<keyword evidence="4" id="KW-1185">Reference proteome</keyword>
<organism evidence="3 4">
    <name type="scientific">Thalassiosira oceanica</name>
    <name type="common">Marine diatom</name>
    <dbReference type="NCBI Taxonomy" id="159749"/>
    <lineage>
        <taxon>Eukaryota</taxon>
        <taxon>Sar</taxon>
        <taxon>Stramenopiles</taxon>
        <taxon>Ochrophyta</taxon>
        <taxon>Bacillariophyta</taxon>
        <taxon>Coscinodiscophyceae</taxon>
        <taxon>Thalassiosirophycidae</taxon>
        <taxon>Thalassiosirales</taxon>
        <taxon>Thalassiosiraceae</taxon>
        <taxon>Thalassiosira</taxon>
    </lineage>
</organism>
<feature type="domain" description="Helicase-associated" evidence="2">
    <location>
        <begin position="128"/>
        <end position="186"/>
    </location>
</feature>
<dbReference type="AlphaFoldDB" id="K0S0E4"/>
<gene>
    <name evidence="3" type="ORF">THAOC_20203</name>
</gene>
<sequence>MSSVAAITVIDRRYFDTLPSDLLVLWNRRWTLGEEDDTMVDGGDGDRSVGSVGSGVGVGMGSSGQRSGGSREAAANWKQQEEEALSYRCFGGRRTSTTSLPPFVGTSLRSSSSGDDVSIRREWRTSYDERWQERFEDLQDYIAEEGHCDVPESHGSLGHWVINQRKFYKKGALKAERIRDLERVGFVWDLGERQWMERFDHLRQWKELNGSCNIPQNEGSLGKWAKHQRYLYKKGRPEAGKDHEAREPRVRMESPLRVGRPVQGAGRLEQAGGELQRAPGAGRARE</sequence>
<evidence type="ECO:0000259" key="2">
    <source>
        <dbReference type="Pfam" id="PF03457"/>
    </source>
</evidence>
<evidence type="ECO:0000313" key="3">
    <source>
        <dbReference type="EMBL" id="EJK59553.1"/>
    </source>
</evidence>
<dbReference type="Gene3D" id="6.10.140.530">
    <property type="match status" value="2"/>
</dbReference>
<protein>
    <recommendedName>
        <fullName evidence="2">Helicase-associated domain-containing protein</fullName>
    </recommendedName>
</protein>
<dbReference type="PANTHER" id="PTHR33418:SF1">
    <property type="entry name" value="HELICASE-ASSOCIATED DOMAIN-CONTAINING PROTEIN"/>
    <property type="match status" value="1"/>
</dbReference>
<evidence type="ECO:0000313" key="4">
    <source>
        <dbReference type="Proteomes" id="UP000266841"/>
    </source>
</evidence>
<name>K0S0E4_THAOC</name>
<feature type="compositionally biased region" description="Basic and acidic residues" evidence="1">
    <location>
        <begin position="235"/>
        <end position="254"/>
    </location>
</feature>
<feature type="region of interest" description="Disordered" evidence="1">
    <location>
        <begin position="235"/>
        <end position="286"/>
    </location>
</feature>
<evidence type="ECO:0000256" key="1">
    <source>
        <dbReference type="SAM" id="MobiDB-lite"/>
    </source>
</evidence>
<dbReference type="OrthoDB" id="498381at2759"/>
<accession>K0S0E4</accession>
<dbReference type="EMBL" id="AGNL01022708">
    <property type="protein sequence ID" value="EJK59553.1"/>
    <property type="molecule type" value="Genomic_DNA"/>
</dbReference>
<feature type="non-terminal residue" evidence="3">
    <location>
        <position position="286"/>
    </location>
</feature>
<feature type="domain" description="Helicase-associated" evidence="2">
    <location>
        <begin position="192"/>
        <end position="236"/>
    </location>
</feature>
<dbReference type="Proteomes" id="UP000266841">
    <property type="component" value="Unassembled WGS sequence"/>
</dbReference>
<comment type="caution">
    <text evidence="3">The sequence shown here is derived from an EMBL/GenBank/DDBJ whole genome shotgun (WGS) entry which is preliminary data.</text>
</comment>
<dbReference type="PANTHER" id="PTHR33418">
    <property type="entry name" value="HELICASE-ASSOCIATED"/>
    <property type="match status" value="1"/>
</dbReference>
<reference evidence="3 4" key="1">
    <citation type="journal article" date="2012" name="Genome Biol.">
        <title>Genome and low-iron response of an oceanic diatom adapted to chronic iron limitation.</title>
        <authorList>
            <person name="Lommer M."/>
            <person name="Specht M."/>
            <person name="Roy A.S."/>
            <person name="Kraemer L."/>
            <person name="Andreson R."/>
            <person name="Gutowska M.A."/>
            <person name="Wolf J."/>
            <person name="Bergner S.V."/>
            <person name="Schilhabel M.B."/>
            <person name="Klostermeier U.C."/>
            <person name="Beiko R.G."/>
            <person name="Rosenstiel P."/>
            <person name="Hippler M."/>
            <person name="Laroche J."/>
        </authorList>
    </citation>
    <scope>NUCLEOTIDE SEQUENCE [LARGE SCALE GENOMIC DNA]</scope>
    <source>
        <strain evidence="3 4">CCMP1005</strain>
    </source>
</reference>
<proteinExistence type="predicted"/>
<dbReference type="Pfam" id="PF03457">
    <property type="entry name" value="HA"/>
    <property type="match status" value="2"/>
</dbReference>
<dbReference type="InterPro" id="IPR005114">
    <property type="entry name" value="Helicase_assoc"/>
</dbReference>